<protein>
    <submittedName>
        <fullName evidence="1">Uncharacterized protein</fullName>
    </submittedName>
</protein>
<evidence type="ECO:0000313" key="1">
    <source>
        <dbReference type="EMBL" id="MBX35923.1"/>
    </source>
</evidence>
<organism evidence="1">
    <name type="scientific">Rhizophora mucronata</name>
    <name type="common">Asiatic mangrove</name>
    <dbReference type="NCBI Taxonomy" id="61149"/>
    <lineage>
        <taxon>Eukaryota</taxon>
        <taxon>Viridiplantae</taxon>
        <taxon>Streptophyta</taxon>
        <taxon>Embryophyta</taxon>
        <taxon>Tracheophyta</taxon>
        <taxon>Spermatophyta</taxon>
        <taxon>Magnoliopsida</taxon>
        <taxon>eudicotyledons</taxon>
        <taxon>Gunneridae</taxon>
        <taxon>Pentapetalae</taxon>
        <taxon>rosids</taxon>
        <taxon>fabids</taxon>
        <taxon>Malpighiales</taxon>
        <taxon>Rhizophoraceae</taxon>
        <taxon>Rhizophora</taxon>
    </lineage>
</organism>
<dbReference type="EMBL" id="GGEC01055439">
    <property type="protein sequence ID" value="MBX35923.1"/>
    <property type="molecule type" value="Transcribed_RNA"/>
</dbReference>
<accession>A0A2P2N0A9</accession>
<proteinExistence type="predicted"/>
<name>A0A2P2N0A9_RHIMU</name>
<dbReference type="AlphaFoldDB" id="A0A2P2N0A9"/>
<sequence>MQQVTFLFINIKIVPNNAKWLFLNKKKSLQYH</sequence>
<reference evidence="1" key="1">
    <citation type="submission" date="2018-02" db="EMBL/GenBank/DDBJ databases">
        <title>Rhizophora mucronata_Transcriptome.</title>
        <authorList>
            <person name="Meera S.P."/>
            <person name="Sreeshan A."/>
            <person name="Augustine A."/>
        </authorList>
    </citation>
    <scope>NUCLEOTIDE SEQUENCE</scope>
    <source>
        <tissue evidence="1">Leaf</tissue>
    </source>
</reference>